<dbReference type="InterPro" id="IPR053931">
    <property type="entry name" value="RapZ_C"/>
</dbReference>
<accession>A0A1L7D3H2</accession>
<dbReference type="OrthoDB" id="9998277at2"/>
<dbReference type="InterPro" id="IPR005337">
    <property type="entry name" value="RapZ-like"/>
</dbReference>
<feature type="domain" description="RapZ C-terminal" evidence="1">
    <location>
        <begin position="2"/>
        <end position="113"/>
    </location>
</feature>
<evidence type="ECO:0000313" key="2">
    <source>
        <dbReference type="EMBL" id="APT92699.1"/>
    </source>
</evidence>
<reference evidence="2 3" key="1">
    <citation type="submission" date="2014-08" db="EMBL/GenBank/DDBJ databases">
        <title>Complete genome sequence of Corynebacterium phocae M408/89/1(T)(=DSM 44612(T)), isolated from the common seal (Phoca vitulina).</title>
        <authorList>
            <person name="Ruckert C."/>
            <person name="Albersmeier A."/>
            <person name="Winkler A."/>
            <person name="Kalinowski J."/>
        </authorList>
    </citation>
    <scope>NUCLEOTIDE SEQUENCE [LARGE SCALE GENOMIC DNA]</scope>
    <source>
        <strain evidence="2 3">M408/89/1</strain>
    </source>
</reference>
<evidence type="ECO:0000313" key="3">
    <source>
        <dbReference type="Proteomes" id="UP000185491"/>
    </source>
</evidence>
<sequence>MIELISCGHTVQDPPPADLVINCLNIPDPSPVVLDTPGTDPRVGEIIIEANPLVEDFLQSAYLTTRLMSQLRDDVRVVFVCSAGFHRSVFAAEYVAAIFRQDCRDVAVVHRDLPEGA</sequence>
<proteinExistence type="predicted"/>
<dbReference type="RefSeq" id="WP_075734441.1">
    <property type="nucleotide sequence ID" value="NZ_CP009249.1"/>
</dbReference>
<name>A0A1L7D3H2_9CORY</name>
<organism evidence="2 3">
    <name type="scientific">Corynebacterium phocae</name>
    <dbReference type="NCBI Taxonomy" id="161895"/>
    <lineage>
        <taxon>Bacteria</taxon>
        <taxon>Bacillati</taxon>
        <taxon>Actinomycetota</taxon>
        <taxon>Actinomycetes</taxon>
        <taxon>Mycobacteriales</taxon>
        <taxon>Corynebacteriaceae</taxon>
        <taxon>Corynebacterium</taxon>
    </lineage>
</organism>
<dbReference type="AlphaFoldDB" id="A0A1L7D3H2"/>
<protein>
    <recommendedName>
        <fullName evidence="1">RapZ C-terminal domain-containing protein</fullName>
    </recommendedName>
</protein>
<keyword evidence="3" id="KW-1185">Reference proteome</keyword>
<dbReference type="EMBL" id="CP009249">
    <property type="protein sequence ID" value="APT92699.1"/>
    <property type="molecule type" value="Genomic_DNA"/>
</dbReference>
<dbReference type="Pfam" id="PF22740">
    <property type="entry name" value="PapZ_C"/>
    <property type="match status" value="1"/>
</dbReference>
<gene>
    <name evidence="2" type="ORF">CPHO_07115</name>
</gene>
<dbReference type="Proteomes" id="UP000185491">
    <property type="component" value="Chromosome"/>
</dbReference>
<dbReference type="KEGG" id="cpho:CPHO_07115"/>
<dbReference type="PANTHER" id="PTHR30448">
    <property type="entry name" value="RNASE ADAPTER PROTEIN RAPZ"/>
    <property type="match status" value="1"/>
</dbReference>
<dbReference type="PANTHER" id="PTHR30448:SF0">
    <property type="entry name" value="RNASE ADAPTER PROTEIN RAPZ"/>
    <property type="match status" value="1"/>
</dbReference>
<evidence type="ECO:0000259" key="1">
    <source>
        <dbReference type="Pfam" id="PF22740"/>
    </source>
</evidence>
<dbReference type="GO" id="GO:0005524">
    <property type="term" value="F:ATP binding"/>
    <property type="evidence" value="ECO:0007669"/>
    <property type="project" value="InterPro"/>
</dbReference>
<dbReference type="STRING" id="161895.CPHO_07115"/>